<protein>
    <submittedName>
        <fullName evidence="1">(apollo) hypothetical protein</fullName>
    </submittedName>
</protein>
<evidence type="ECO:0000313" key="2">
    <source>
        <dbReference type="Proteomes" id="UP000691718"/>
    </source>
</evidence>
<dbReference type="Proteomes" id="UP000691718">
    <property type="component" value="Unassembled WGS sequence"/>
</dbReference>
<dbReference type="EMBL" id="CAJQZP010001331">
    <property type="protein sequence ID" value="CAG5038957.1"/>
    <property type="molecule type" value="Genomic_DNA"/>
</dbReference>
<reference evidence="1" key="1">
    <citation type="submission" date="2021-04" db="EMBL/GenBank/DDBJ databases">
        <authorList>
            <person name="Tunstrom K."/>
        </authorList>
    </citation>
    <scope>NUCLEOTIDE SEQUENCE</scope>
</reference>
<keyword evidence="2" id="KW-1185">Reference proteome</keyword>
<proteinExistence type="predicted"/>
<evidence type="ECO:0000313" key="1">
    <source>
        <dbReference type="EMBL" id="CAG5038957.1"/>
    </source>
</evidence>
<accession>A0A8S3XSB0</accession>
<dbReference type="OrthoDB" id="2430314at2759"/>
<dbReference type="AlphaFoldDB" id="A0A8S3XSB0"/>
<organism evidence="1 2">
    <name type="scientific">Parnassius apollo</name>
    <name type="common">Apollo butterfly</name>
    <name type="synonym">Papilio apollo</name>
    <dbReference type="NCBI Taxonomy" id="110799"/>
    <lineage>
        <taxon>Eukaryota</taxon>
        <taxon>Metazoa</taxon>
        <taxon>Ecdysozoa</taxon>
        <taxon>Arthropoda</taxon>
        <taxon>Hexapoda</taxon>
        <taxon>Insecta</taxon>
        <taxon>Pterygota</taxon>
        <taxon>Neoptera</taxon>
        <taxon>Endopterygota</taxon>
        <taxon>Lepidoptera</taxon>
        <taxon>Glossata</taxon>
        <taxon>Ditrysia</taxon>
        <taxon>Papilionoidea</taxon>
        <taxon>Papilionidae</taxon>
        <taxon>Parnassiinae</taxon>
        <taxon>Parnassini</taxon>
        <taxon>Parnassius</taxon>
        <taxon>Parnassius</taxon>
    </lineage>
</organism>
<gene>
    <name evidence="1" type="ORF">PAPOLLO_LOCUS21490</name>
</gene>
<name>A0A8S3XSB0_PARAO</name>
<comment type="caution">
    <text evidence="1">The sequence shown here is derived from an EMBL/GenBank/DDBJ whole genome shotgun (WGS) entry which is preliminary data.</text>
</comment>
<sequence>MNTSNSSESNLEVLKFISSVSVPRNLRHRKKPFEMSTDEEFQLRYRFVKNTVIHLSDTISSDLAPIMHRKYTLSVLEQIFLGLRFYATGIFQIVIGDDINVYKTTTSRVVYKVSKEIAKLARSYKSNKCCRPKRKKAQFFDIAGIPNVIDCVDGSHIPIQSPGGEQAELFRNTL</sequence>